<dbReference type="SUPFAM" id="SSF52266">
    <property type="entry name" value="SGNH hydrolase"/>
    <property type="match status" value="1"/>
</dbReference>
<evidence type="ECO:0000313" key="2">
    <source>
        <dbReference type="EMBL" id="OHT22523.1"/>
    </source>
</evidence>
<dbReference type="EMBL" id="LVIE01000223">
    <property type="protein sequence ID" value="OHT22523.1"/>
    <property type="molecule type" value="Genomic_DNA"/>
</dbReference>
<dbReference type="Proteomes" id="UP000179588">
    <property type="component" value="Unassembled WGS sequence"/>
</dbReference>
<dbReference type="CDD" id="cd01846">
    <property type="entry name" value="fatty_acyltransferase_like"/>
    <property type="match status" value="1"/>
</dbReference>
<keyword evidence="3" id="KW-1185">Reference proteome</keyword>
<dbReference type="InterPro" id="IPR051058">
    <property type="entry name" value="GDSL_Est/Lipase"/>
</dbReference>
<dbReference type="PANTHER" id="PTHR45648:SF5">
    <property type="entry name" value="OS04G0577300 PROTEIN"/>
    <property type="match status" value="1"/>
</dbReference>
<dbReference type="AlphaFoldDB" id="A0A1S1HMN4"/>
<proteinExistence type="predicted"/>
<dbReference type="InterPro" id="IPR001087">
    <property type="entry name" value="GDSL"/>
</dbReference>
<evidence type="ECO:0008006" key="4">
    <source>
        <dbReference type="Google" id="ProtNLM"/>
    </source>
</evidence>
<accession>A0A1S1HMN4</accession>
<comment type="caution">
    <text evidence="2">The sequence shown here is derived from an EMBL/GenBank/DDBJ whole genome shotgun (WGS) entry which is preliminary data.</text>
</comment>
<gene>
    <name evidence="2" type="ORF">A3Q29_10355</name>
</gene>
<organism evidence="2 3">
    <name type="scientific">Providencia stuartii</name>
    <dbReference type="NCBI Taxonomy" id="588"/>
    <lineage>
        <taxon>Bacteria</taxon>
        <taxon>Pseudomonadati</taxon>
        <taxon>Pseudomonadota</taxon>
        <taxon>Gammaproteobacteria</taxon>
        <taxon>Enterobacterales</taxon>
        <taxon>Morganellaceae</taxon>
        <taxon>Providencia</taxon>
    </lineage>
</organism>
<reference evidence="2 3" key="1">
    <citation type="submission" date="2016-03" db="EMBL/GenBank/DDBJ databases">
        <title>Genome sequence of Providencia stuartii strain, isolated from the salivary glands of larval Lucilia sericata.</title>
        <authorList>
            <person name="Yuan Y."/>
            <person name="Zhang Y."/>
            <person name="Fu S."/>
            <person name="Crippen T.L."/>
            <person name="Visi D."/>
            <person name="Benbow M.E."/>
            <person name="Allen M."/>
            <person name="Tomberlin J.K."/>
            <person name="Sze S.-H."/>
            <person name="Tarone A.M."/>
        </authorList>
    </citation>
    <scope>NUCLEOTIDE SEQUENCE [LARGE SCALE GENOMIC DNA]</scope>
    <source>
        <strain evidence="2 3">Crippen</strain>
    </source>
</reference>
<dbReference type="PANTHER" id="PTHR45648">
    <property type="entry name" value="GDSL LIPASE/ACYLHYDROLASE FAMILY PROTEIN (AFU_ORTHOLOGUE AFUA_4G14700)"/>
    <property type="match status" value="1"/>
</dbReference>
<sequence length="284" mass="32373">MYADKIHKTAKKPITYFDCVTVIGDSLSDSKGRMYKKSGGLLTRANPYYDGRFTNGSTWSEFLTNPSAMRSSQYSEGRATQPQIELINKAEGGSPSASYFKRTFNPTFAILSNMEKQVKNLTFTEKNLGIVFLGANDYMTYSKTDIDFIVADQKKNIEKMIKNGARNIVVMGIPDLSLTPAAKKLTTEKKEYLQKISTEHNKKTQEIVDLLSVQQLCRIQFFDVSKVFNEVMSTVEGINKDKPGSYEVDKPFSDGYIRRDNKIHWKLIRIICLLMMFIRLKKSI</sequence>
<evidence type="ECO:0000256" key="1">
    <source>
        <dbReference type="ARBA" id="ARBA00022801"/>
    </source>
</evidence>
<dbReference type="Gene3D" id="3.40.50.1110">
    <property type="entry name" value="SGNH hydrolase"/>
    <property type="match status" value="1"/>
</dbReference>
<dbReference type="InterPro" id="IPR036514">
    <property type="entry name" value="SGNH_hydro_sf"/>
</dbReference>
<name>A0A1S1HMN4_PROST</name>
<keyword evidence="1" id="KW-0378">Hydrolase</keyword>
<dbReference type="Pfam" id="PF00657">
    <property type="entry name" value="Lipase_GDSL"/>
    <property type="match status" value="1"/>
</dbReference>
<dbReference type="GO" id="GO:0016788">
    <property type="term" value="F:hydrolase activity, acting on ester bonds"/>
    <property type="evidence" value="ECO:0007669"/>
    <property type="project" value="InterPro"/>
</dbReference>
<evidence type="ECO:0000313" key="3">
    <source>
        <dbReference type="Proteomes" id="UP000179588"/>
    </source>
</evidence>
<protein>
    <recommendedName>
        <fullName evidence="4">Secreted effector protein sseJ</fullName>
    </recommendedName>
</protein>